<dbReference type="SMART" id="SM00530">
    <property type="entry name" value="HTH_XRE"/>
    <property type="match status" value="1"/>
</dbReference>
<feature type="domain" description="HTH cro/C1-type" evidence="3">
    <location>
        <begin position="8"/>
        <end position="62"/>
    </location>
</feature>
<dbReference type="PANTHER" id="PTHR46558:SF13">
    <property type="entry name" value="HTH-TYPE TRANSCRIPTIONAL REGULATOR IMMR"/>
    <property type="match status" value="1"/>
</dbReference>
<comment type="caution">
    <text evidence="4">The sequence shown here is derived from an EMBL/GenBank/DDBJ whole genome shotgun (WGS) entry which is preliminary data.</text>
</comment>
<organism evidence="4 5">
    <name type="scientific">Echinicola rosea</name>
    <dbReference type="NCBI Taxonomy" id="1807691"/>
    <lineage>
        <taxon>Bacteria</taxon>
        <taxon>Pseudomonadati</taxon>
        <taxon>Bacteroidota</taxon>
        <taxon>Cytophagia</taxon>
        <taxon>Cytophagales</taxon>
        <taxon>Cyclobacteriaceae</taxon>
        <taxon>Echinicola</taxon>
    </lineage>
</organism>
<dbReference type="PANTHER" id="PTHR46558">
    <property type="entry name" value="TRACRIPTIONAL REGULATORY PROTEIN-RELATED-RELATED"/>
    <property type="match status" value="1"/>
</dbReference>
<accession>A0ABQ1VBY0</accession>
<keyword evidence="5" id="KW-1185">Reference proteome</keyword>
<reference evidence="5" key="1">
    <citation type="journal article" date="2019" name="Int. J. Syst. Evol. Microbiol.">
        <title>The Global Catalogue of Microorganisms (GCM) 10K type strain sequencing project: providing services to taxonomists for standard genome sequencing and annotation.</title>
        <authorList>
            <consortium name="The Broad Institute Genomics Platform"/>
            <consortium name="The Broad Institute Genome Sequencing Center for Infectious Disease"/>
            <person name="Wu L."/>
            <person name="Ma J."/>
        </authorList>
    </citation>
    <scope>NUCLEOTIDE SEQUENCE [LARGE SCALE GENOMIC DNA]</scope>
    <source>
        <strain evidence="5">CGMCC 1.15407</strain>
    </source>
</reference>
<dbReference type="Proteomes" id="UP000647339">
    <property type="component" value="Unassembled WGS sequence"/>
</dbReference>
<dbReference type="Pfam" id="PF01381">
    <property type="entry name" value="HTH_3"/>
    <property type="match status" value="1"/>
</dbReference>
<evidence type="ECO:0000256" key="1">
    <source>
        <dbReference type="ARBA" id="ARBA00023125"/>
    </source>
</evidence>
<protein>
    <recommendedName>
        <fullName evidence="3">HTH cro/C1-type domain-containing protein</fullName>
    </recommendedName>
</protein>
<feature type="coiled-coil region" evidence="2">
    <location>
        <begin position="97"/>
        <end position="124"/>
    </location>
</feature>
<dbReference type="PROSITE" id="PS50943">
    <property type="entry name" value="HTH_CROC1"/>
    <property type="match status" value="1"/>
</dbReference>
<keyword evidence="1" id="KW-0238">DNA-binding</keyword>
<name>A0ABQ1VBY0_9BACT</name>
<dbReference type="CDD" id="cd00093">
    <property type="entry name" value="HTH_XRE"/>
    <property type="match status" value="1"/>
</dbReference>
<dbReference type="Gene3D" id="1.10.260.40">
    <property type="entry name" value="lambda repressor-like DNA-binding domains"/>
    <property type="match status" value="1"/>
</dbReference>
<dbReference type="InterPro" id="IPR001387">
    <property type="entry name" value="Cro/C1-type_HTH"/>
</dbReference>
<gene>
    <name evidence="4" type="ORF">GCM10011339_43040</name>
</gene>
<dbReference type="RefSeq" id="WP_137402950.1">
    <property type="nucleotide sequence ID" value="NZ_BMIU01000033.1"/>
</dbReference>
<evidence type="ECO:0000313" key="5">
    <source>
        <dbReference type="Proteomes" id="UP000647339"/>
    </source>
</evidence>
<dbReference type="InterPro" id="IPR010982">
    <property type="entry name" value="Lambda_DNA-bd_dom_sf"/>
</dbReference>
<dbReference type="SUPFAM" id="SSF47413">
    <property type="entry name" value="lambda repressor-like DNA-binding domains"/>
    <property type="match status" value="1"/>
</dbReference>
<dbReference type="EMBL" id="BMIU01000033">
    <property type="protein sequence ID" value="GGF49868.1"/>
    <property type="molecule type" value="Genomic_DNA"/>
</dbReference>
<keyword evidence="2" id="KW-0175">Coiled coil</keyword>
<evidence type="ECO:0000256" key="2">
    <source>
        <dbReference type="SAM" id="Coils"/>
    </source>
</evidence>
<evidence type="ECO:0000313" key="4">
    <source>
        <dbReference type="EMBL" id="GGF49868.1"/>
    </source>
</evidence>
<proteinExistence type="predicted"/>
<sequence length="130" mass="15409">MQNVQKIMRILRESKDFSQEYVANKLDIHQRTYSNLESGKTKLTIDRIKQLAEFYQVEPEYFLSEELPVINYNTGPNSHGGVFETYNNDSGKLEFMRELYEKLLRDKNERILQLEDQIKTLTSLLEKISK</sequence>
<evidence type="ECO:0000259" key="3">
    <source>
        <dbReference type="PROSITE" id="PS50943"/>
    </source>
</evidence>